<evidence type="ECO:0000313" key="1">
    <source>
        <dbReference type="EMBL" id="CCI41403.1"/>
    </source>
</evidence>
<dbReference type="InParanoid" id="A0A024G3K5"/>
<dbReference type="EMBL" id="CAIX01000018">
    <property type="protein sequence ID" value="CCI41403.1"/>
    <property type="molecule type" value="Genomic_DNA"/>
</dbReference>
<dbReference type="Proteomes" id="UP000053237">
    <property type="component" value="Unassembled WGS sequence"/>
</dbReference>
<organism evidence="1 2">
    <name type="scientific">Albugo candida</name>
    <dbReference type="NCBI Taxonomy" id="65357"/>
    <lineage>
        <taxon>Eukaryota</taxon>
        <taxon>Sar</taxon>
        <taxon>Stramenopiles</taxon>
        <taxon>Oomycota</taxon>
        <taxon>Peronosporomycetes</taxon>
        <taxon>Albuginales</taxon>
        <taxon>Albuginaceae</taxon>
        <taxon>Albugo</taxon>
    </lineage>
</organism>
<sequence>MLKLPTGELKSIDTYNQKIDKMIDSACYASLAGMVQNDILSCVRFLIPWKCFQAQIAFSYLRDVRWYGSFDKLIYAHVYVIKCGLIKPNDEALILNDEFQVDVQLLESDTSFFLNDHHLIKCV</sequence>
<protein>
    <submittedName>
        <fullName evidence="1">Uncharacterized protein</fullName>
    </submittedName>
</protein>
<reference evidence="1 2" key="1">
    <citation type="submission" date="2012-05" db="EMBL/GenBank/DDBJ databases">
        <title>Recombination and specialization in a pathogen metapopulation.</title>
        <authorList>
            <person name="Gardiner A."/>
            <person name="Kemen E."/>
            <person name="Schultz-Larsen T."/>
            <person name="MacLean D."/>
            <person name="Van Oosterhout C."/>
            <person name="Jones J.D.G."/>
        </authorList>
    </citation>
    <scope>NUCLEOTIDE SEQUENCE [LARGE SCALE GENOMIC DNA]</scope>
    <source>
        <strain evidence="1 2">Ac Nc2</strain>
    </source>
</reference>
<name>A0A024G3K5_9STRA</name>
<gene>
    <name evidence="1" type="ORF">BN9_021870</name>
</gene>
<evidence type="ECO:0000313" key="2">
    <source>
        <dbReference type="Proteomes" id="UP000053237"/>
    </source>
</evidence>
<accession>A0A024G3K5</accession>
<comment type="caution">
    <text evidence="1">The sequence shown here is derived from an EMBL/GenBank/DDBJ whole genome shotgun (WGS) entry which is preliminary data.</text>
</comment>
<proteinExistence type="predicted"/>
<keyword evidence="2" id="KW-1185">Reference proteome</keyword>
<dbReference type="AlphaFoldDB" id="A0A024G3K5"/>